<evidence type="ECO:0000313" key="7">
    <source>
        <dbReference type="Proteomes" id="UP000031030"/>
    </source>
</evidence>
<dbReference type="Gene3D" id="3.30.590.10">
    <property type="entry name" value="Glutamine synthetase/guanido kinase, catalytic domain"/>
    <property type="match status" value="1"/>
</dbReference>
<keyword evidence="7" id="KW-1185">Reference proteome</keyword>
<name>A0A0B2A708_9MICO</name>
<dbReference type="GO" id="GO:0004356">
    <property type="term" value="F:glutamine synthetase activity"/>
    <property type="evidence" value="ECO:0007669"/>
    <property type="project" value="InterPro"/>
</dbReference>
<accession>A0A0B2A708</accession>
<sequence length="450" mass="46353">MDATAHDEDDASDLDALARSLAEAGVDLLVGTALDYAGVTRSKAVPVRRLRSFVTSGMGASPSWVVFCADNGIAFTSGIGVSGDLRLRLDPSRLRAIGDAMAWAPTDYCEQDGTRSALCARGRLAELEDRAASAGLTALMGAELEFALVGADGAPLAGHSWAAYGMRSVVARRDFLTDLTRTLEDAGVGAEQIHAEYGTDQFEVSLAPLPPVEMADTAILTRILIGLVAARHDLAVSFSPLPFVGGSGNGMHLHLSLARDGDNVFAGGDGPHGITRAGGSAIGGVLAGLSDLLAVYAGSVVSSLRLTPGSWSGAAVCWGLENREAALRFLAATPGNPHGANLELKIVDPSANLYLAAAAFLGSALDGIERALPLPDEVIGNPAESVESARLRLDAEPSGALDRLEASPLAARLFGASIVEGAVAVRRHELAAFAGADAETITAALRLAWS</sequence>
<evidence type="ECO:0000259" key="5">
    <source>
        <dbReference type="PROSITE" id="PS51987"/>
    </source>
</evidence>
<comment type="caution">
    <text evidence="6">The sequence shown here is derived from an EMBL/GenBank/DDBJ whole genome shotgun (WGS) entry which is preliminary data.</text>
</comment>
<dbReference type="InterPro" id="IPR036651">
    <property type="entry name" value="Gln_synt_N_sf"/>
</dbReference>
<proteinExistence type="inferred from homology"/>
<dbReference type="InterPro" id="IPR008146">
    <property type="entry name" value="Gln_synth_cat_dom"/>
</dbReference>
<dbReference type="Proteomes" id="UP000031030">
    <property type="component" value="Unassembled WGS sequence"/>
</dbReference>
<evidence type="ECO:0000256" key="2">
    <source>
        <dbReference type="ARBA" id="ARBA00022598"/>
    </source>
</evidence>
<dbReference type="EMBL" id="JTDK01000010">
    <property type="protein sequence ID" value="KHK97327.1"/>
    <property type="molecule type" value="Genomic_DNA"/>
</dbReference>
<dbReference type="SMART" id="SM01230">
    <property type="entry name" value="Gln-synt_C"/>
    <property type="match status" value="1"/>
</dbReference>
<evidence type="ECO:0000256" key="4">
    <source>
        <dbReference type="RuleBase" id="RU000384"/>
    </source>
</evidence>
<dbReference type="Pfam" id="PF00120">
    <property type="entry name" value="Gln-synt_C"/>
    <property type="match status" value="1"/>
</dbReference>
<gene>
    <name evidence="6" type="ORF">LK09_10995</name>
</gene>
<dbReference type="PANTHER" id="PTHR43785:SF12">
    <property type="entry name" value="TYPE-1 GLUTAMINE SYNTHETASE 2"/>
    <property type="match status" value="1"/>
</dbReference>
<evidence type="ECO:0000256" key="1">
    <source>
        <dbReference type="ARBA" id="ARBA00009897"/>
    </source>
</evidence>
<dbReference type="InterPro" id="IPR014746">
    <property type="entry name" value="Gln_synth/guanido_kin_cat_dom"/>
</dbReference>
<protein>
    <submittedName>
        <fullName evidence="6">Glutamine synthetase</fullName>
    </submittedName>
</protein>
<organism evidence="6 7">
    <name type="scientific">Microbacterium mangrovi</name>
    <dbReference type="NCBI Taxonomy" id="1348253"/>
    <lineage>
        <taxon>Bacteria</taxon>
        <taxon>Bacillati</taxon>
        <taxon>Actinomycetota</taxon>
        <taxon>Actinomycetes</taxon>
        <taxon>Micrococcales</taxon>
        <taxon>Microbacteriaceae</taxon>
        <taxon>Microbacterium</taxon>
    </lineage>
</organism>
<dbReference type="PROSITE" id="PS51987">
    <property type="entry name" value="GS_CATALYTIC"/>
    <property type="match status" value="1"/>
</dbReference>
<dbReference type="RefSeq" id="WP_039399232.1">
    <property type="nucleotide sequence ID" value="NZ_JTDK01000010.1"/>
</dbReference>
<dbReference type="AlphaFoldDB" id="A0A0B2A708"/>
<dbReference type="Gene3D" id="3.10.20.70">
    <property type="entry name" value="Glutamine synthetase, N-terminal domain"/>
    <property type="match status" value="1"/>
</dbReference>
<dbReference type="STRING" id="1348253.LK09_10995"/>
<evidence type="ECO:0000313" key="6">
    <source>
        <dbReference type="EMBL" id="KHK97327.1"/>
    </source>
</evidence>
<dbReference type="PANTHER" id="PTHR43785">
    <property type="entry name" value="GAMMA-GLUTAMYLPUTRESCINE SYNTHETASE"/>
    <property type="match status" value="1"/>
</dbReference>
<evidence type="ECO:0000256" key="3">
    <source>
        <dbReference type="PROSITE-ProRule" id="PRU01331"/>
    </source>
</evidence>
<comment type="similarity">
    <text evidence="1 3 4">Belongs to the glutamine synthetase family.</text>
</comment>
<dbReference type="GO" id="GO:0006542">
    <property type="term" value="P:glutamine biosynthetic process"/>
    <property type="evidence" value="ECO:0007669"/>
    <property type="project" value="InterPro"/>
</dbReference>
<feature type="domain" description="GS catalytic" evidence="5">
    <location>
        <begin position="120"/>
        <end position="450"/>
    </location>
</feature>
<dbReference type="SUPFAM" id="SSF55931">
    <property type="entry name" value="Glutamine synthetase/guanido kinase"/>
    <property type="match status" value="1"/>
</dbReference>
<keyword evidence="2" id="KW-0436">Ligase</keyword>
<reference evidence="6 7" key="1">
    <citation type="submission" date="2014-11" db="EMBL/GenBank/DDBJ databases">
        <title>Genome sequence of Microbacterium mangrovi MUSC 115(T).</title>
        <authorList>
            <person name="Lee L.-H."/>
        </authorList>
    </citation>
    <scope>NUCLEOTIDE SEQUENCE [LARGE SCALE GENOMIC DNA]</scope>
    <source>
        <strain evidence="6 7">MUSC 115</strain>
    </source>
</reference>